<dbReference type="AlphaFoldDB" id="A0A9X3XA37"/>
<sequence>MLHGGPVAHPVGAAGAALGSRAALDRSIAGATVMSEYQYYEFQAIDRSLTEKEMDELRSYSTRARITPTSFVNHYEWGNFKGDEDAWMFRYFDAFLYLANWGTHEFKVRLPSKFLDLPDVRPYCSRNSLTARKNKDQIVLTFTSQDDENEDWDTGEGILSSLIAIRAELARGDRRVLYVGWLLAVQADELDDEEPEPPVPPGLGQLSASLDALVEFLRIDPDLLRAAAETSAQMSTLSPGRNELMAWLAPLPPAEKDTWLARLFAEDTLSVSAELHRRFVEDHEPGQPSLAPRRTIGEIRRIAEKHAVERKQNAEREAAAEADRRQRKAARERAKRLDTLVGKEQQLWLDVETLVAAKQSKNYVAAVEVLVDLRDLAARSGAGDFETLLQSFRSRHARKATLMDRISKAGL</sequence>
<gene>
    <name evidence="2" type="ORF">KEG57_38950</name>
</gene>
<dbReference type="RefSeq" id="WP_272425263.1">
    <property type="nucleotide sequence ID" value="NZ_JAGTJJ010000040.1"/>
</dbReference>
<organism evidence="2 3">
    <name type="scientific">Polyangium jinanense</name>
    <dbReference type="NCBI Taxonomy" id="2829994"/>
    <lineage>
        <taxon>Bacteria</taxon>
        <taxon>Pseudomonadati</taxon>
        <taxon>Myxococcota</taxon>
        <taxon>Polyangia</taxon>
        <taxon>Polyangiales</taxon>
        <taxon>Polyangiaceae</taxon>
        <taxon>Polyangium</taxon>
    </lineage>
</organism>
<accession>A0A9X3XA37</accession>
<evidence type="ECO:0000256" key="1">
    <source>
        <dbReference type="SAM" id="MobiDB-lite"/>
    </source>
</evidence>
<protein>
    <submittedName>
        <fullName evidence="2">Uncharacterized protein</fullName>
    </submittedName>
</protein>
<dbReference type="Proteomes" id="UP001151081">
    <property type="component" value="Unassembled WGS sequence"/>
</dbReference>
<dbReference type="EMBL" id="JAGTJJ010000040">
    <property type="protein sequence ID" value="MDC3986519.1"/>
    <property type="molecule type" value="Genomic_DNA"/>
</dbReference>
<keyword evidence="3" id="KW-1185">Reference proteome</keyword>
<evidence type="ECO:0000313" key="2">
    <source>
        <dbReference type="EMBL" id="MDC3986519.1"/>
    </source>
</evidence>
<feature type="region of interest" description="Disordered" evidence="1">
    <location>
        <begin position="307"/>
        <end position="330"/>
    </location>
</feature>
<proteinExistence type="predicted"/>
<comment type="caution">
    <text evidence="2">The sequence shown here is derived from an EMBL/GenBank/DDBJ whole genome shotgun (WGS) entry which is preliminary data.</text>
</comment>
<name>A0A9X3XA37_9BACT</name>
<evidence type="ECO:0000313" key="3">
    <source>
        <dbReference type="Proteomes" id="UP001151081"/>
    </source>
</evidence>
<reference evidence="2 3" key="1">
    <citation type="submission" date="2021-04" db="EMBL/GenBank/DDBJ databases">
        <title>Genome analysis of Polyangium sp.</title>
        <authorList>
            <person name="Li Y."/>
            <person name="Wang J."/>
        </authorList>
    </citation>
    <scope>NUCLEOTIDE SEQUENCE [LARGE SCALE GENOMIC DNA]</scope>
    <source>
        <strain evidence="2 3">SDU14</strain>
    </source>
</reference>